<evidence type="ECO:0000259" key="1">
    <source>
        <dbReference type="Pfam" id="PF04825"/>
    </source>
</evidence>
<evidence type="ECO:0000313" key="3">
    <source>
        <dbReference type="Proteomes" id="UP000740883"/>
    </source>
</evidence>
<feature type="domain" description="Rad21/Rec8-like protein N-terminal" evidence="1">
    <location>
        <begin position="12"/>
        <end position="85"/>
    </location>
</feature>
<reference evidence="2 3" key="1">
    <citation type="journal article" date="2020" name="Genome Biol. Evol.">
        <title>Comparative genomics of strictly vertically transmitted, feminizing microsporidia endosymbionts of amphipod crustaceans.</title>
        <authorList>
            <person name="Cormier A."/>
            <person name="Chebbi M.A."/>
            <person name="Giraud I."/>
            <person name="Wattier R."/>
            <person name="Teixeira M."/>
            <person name="Gilbert C."/>
            <person name="Rigaud T."/>
            <person name="Cordaux R."/>
        </authorList>
    </citation>
    <scope>NUCLEOTIDE SEQUENCE [LARGE SCALE GENOMIC DNA]</scope>
    <source>
        <strain evidence="2 3">Ou3-Ou53</strain>
    </source>
</reference>
<organism evidence="2 3">
    <name type="scientific">Nosema granulosis</name>
    <dbReference type="NCBI Taxonomy" id="83296"/>
    <lineage>
        <taxon>Eukaryota</taxon>
        <taxon>Fungi</taxon>
        <taxon>Fungi incertae sedis</taxon>
        <taxon>Microsporidia</taxon>
        <taxon>Nosematidae</taxon>
        <taxon>Nosema</taxon>
    </lineage>
</organism>
<evidence type="ECO:0000313" key="2">
    <source>
        <dbReference type="EMBL" id="KAF9762546.1"/>
    </source>
</evidence>
<dbReference type="OrthoDB" id="10071381at2759"/>
<gene>
    <name evidence="2" type="primary">SYN1</name>
    <name evidence="2" type="ORF">NGRA_1942</name>
</gene>
<dbReference type="Pfam" id="PF04825">
    <property type="entry name" value="Rad21_Rec8_N"/>
    <property type="match status" value="1"/>
</dbReference>
<dbReference type="EMBL" id="SBJO01000157">
    <property type="protein sequence ID" value="KAF9762546.1"/>
    <property type="molecule type" value="Genomic_DNA"/>
</dbReference>
<accession>A0A9P6GXJ7</accession>
<feature type="non-terminal residue" evidence="2">
    <location>
        <position position="203"/>
    </location>
</feature>
<sequence length="203" mass="23407">MQSRTNLSLLFFVSTTYRISKKNLQRLSIPSLLEDLANPPQPLALRLYSSLVVGVVKVYILKMKNYEIEIQSLLVAIGSSRSKCRSKCSRSKKKLDVEDFHLLEESLPENCNALEGNCNSLENDVDDLLENSLDILNIKRIKMISIVDSQTEYTNISKFCLQNLTKSKYANYAKINYYANYAKINYYANYAKINYYAKYKIFS</sequence>
<name>A0A9P6GXJ7_9MICR</name>
<dbReference type="Proteomes" id="UP000740883">
    <property type="component" value="Unassembled WGS sequence"/>
</dbReference>
<comment type="caution">
    <text evidence="2">The sequence shown here is derived from an EMBL/GenBank/DDBJ whole genome shotgun (WGS) entry which is preliminary data.</text>
</comment>
<proteinExistence type="predicted"/>
<keyword evidence="3" id="KW-1185">Reference proteome</keyword>
<dbReference type="InterPro" id="IPR006910">
    <property type="entry name" value="Rad21_Rec8_N"/>
</dbReference>
<dbReference type="AlphaFoldDB" id="A0A9P6GXJ7"/>
<protein>
    <submittedName>
        <fullName evidence="2">Sister chromatid cohesion 1 protein 1</fullName>
    </submittedName>
</protein>